<keyword evidence="1" id="KW-0472">Membrane</keyword>
<dbReference type="Pfam" id="PF02517">
    <property type="entry name" value="Rce1-like"/>
    <property type="match status" value="1"/>
</dbReference>
<evidence type="ECO:0000259" key="2">
    <source>
        <dbReference type="Pfam" id="PF02517"/>
    </source>
</evidence>
<keyword evidence="3" id="KW-0378">Hydrolase</keyword>
<feature type="transmembrane region" description="Helical" evidence="1">
    <location>
        <begin position="197"/>
        <end position="219"/>
    </location>
</feature>
<organism evidence="3 4">
    <name type="scientific">Candidatus Protochlamydia naegleriophila</name>
    <dbReference type="NCBI Taxonomy" id="389348"/>
    <lineage>
        <taxon>Bacteria</taxon>
        <taxon>Pseudomonadati</taxon>
        <taxon>Chlamydiota</taxon>
        <taxon>Chlamydiia</taxon>
        <taxon>Parachlamydiales</taxon>
        <taxon>Parachlamydiaceae</taxon>
        <taxon>Candidatus Protochlamydia</taxon>
    </lineage>
</organism>
<dbReference type="GO" id="GO:0080120">
    <property type="term" value="P:CAAX-box protein maturation"/>
    <property type="evidence" value="ECO:0007669"/>
    <property type="project" value="UniProtKB-ARBA"/>
</dbReference>
<evidence type="ECO:0000256" key="1">
    <source>
        <dbReference type="SAM" id="Phobius"/>
    </source>
</evidence>
<feature type="transmembrane region" description="Helical" evidence="1">
    <location>
        <begin position="249"/>
        <end position="268"/>
    </location>
</feature>
<proteinExistence type="predicted"/>
<evidence type="ECO:0000313" key="4">
    <source>
        <dbReference type="Proteomes" id="UP000069902"/>
    </source>
</evidence>
<dbReference type="GO" id="GO:0004175">
    <property type="term" value="F:endopeptidase activity"/>
    <property type="evidence" value="ECO:0007669"/>
    <property type="project" value="UniProtKB-ARBA"/>
</dbReference>
<feature type="transmembrane region" description="Helical" evidence="1">
    <location>
        <begin position="132"/>
        <end position="153"/>
    </location>
</feature>
<dbReference type="EMBL" id="LN879502">
    <property type="protein sequence ID" value="CUI17969.1"/>
    <property type="molecule type" value="Genomic_DNA"/>
</dbReference>
<dbReference type="Proteomes" id="UP000069902">
    <property type="component" value="Chromosome cPNK"/>
</dbReference>
<feature type="transmembrane region" description="Helical" evidence="1">
    <location>
        <begin position="225"/>
        <end position="242"/>
    </location>
</feature>
<feature type="domain" description="CAAX prenyl protease 2/Lysostaphin resistance protein A-like" evidence="2">
    <location>
        <begin position="164"/>
        <end position="259"/>
    </location>
</feature>
<dbReference type="STRING" id="389348.PNK_2373"/>
<dbReference type="KEGG" id="pnl:PNK_2373"/>
<dbReference type="PATRIC" id="fig|389348.3.peg.2662"/>
<dbReference type="AlphaFoldDB" id="A0A0U5EUX8"/>
<reference evidence="4" key="1">
    <citation type="submission" date="2015-09" db="EMBL/GenBank/DDBJ databases">
        <authorList>
            <person name="Bertelli C."/>
        </authorList>
    </citation>
    <scope>NUCLEOTIDE SEQUENCE [LARGE SCALE GENOMIC DNA]</scope>
    <source>
        <strain evidence="4">KNic</strain>
    </source>
</reference>
<name>A0A0U5EUX8_9BACT</name>
<keyword evidence="3" id="KW-0645">Protease</keyword>
<keyword evidence="1" id="KW-1133">Transmembrane helix</keyword>
<feature type="transmembrane region" description="Helical" evidence="1">
    <location>
        <begin position="99"/>
        <end position="120"/>
    </location>
</feature>
<dbReference type="InParanoid" id="A0A0U5EUX8"/>
<feature type="transmembrane region" description="Helical" evidence="1">
    <location>
        <begin position="34"/>
        <end position="62"/>
    </location>
</feature>
<accession>A0A0U5EUX8</accession>
<feature type="transmembrane region" description="Helical" evidence="1">
    <location>
        <begin position="69"/>
        <end position="87"/>
    </location>
</feature>
<dbReference type="GO" id="GO:0006508">
    <property type="term" value="P:proteolysis"/>
    <property type="evidence" value="ECO:0007669"/>
    <property type="project" value="UniProtKB-KW"/>
</dbReference>
<evidence type="ECO:0000313" key="3">
    <source>
        <dbReference type="EMBL" id="CUI17969.1"/>
    </source>
</evidence>
<gene>
    <name evidence="3" type="ORF">PNK_2373</name>
</gene>
<dbReference type="InterPro" id="IPR003675">
    <property type="entry name" value="Rce1/LyrA-like_dom"/>
</dbReference>
<protein>
    <submittedName>
        <fullName evidence="3">CAAX amino terminal protease family protein</fullName>
    </submittedName>
</protein>
<dbReference type="RefSeq" id="WP_059062208.1">
    <property type="nucleotide sequence ID" value="NZ_LN879502.1"/>
</dbReference>
<keyword evidence="4" id="KW-1185">Reference proteome</keyword>
<sequence length="269" mass="30147">MPLMTLLAFIFLSGSFLSLWVRREPKIWETLICLSLLAGLVAGHITWVGLAFIACLSMLWLLYDRKPNAWFFIILVCFSMSFKLRLIPGYYPFLITSKFAVGLENPLIGLFPLALLVPLAKDMQDWKGVLKGLACGLLGIGLLAFLAAISGAARWDFTLPSYMALRTLSNLILTSIPEEGFYRGFVQKTLCEYFKNYRCGSLIALILTSALFSFAHIFWSPNVAILGFTFLASLLYGSVYLYSGKIESAILCHFLLNVIHMTFFSYHAA</sequence>
<keyword evidence="1" id="KW-0812">Transmembrane</keyword>